<gene>
    <name evidence="1" type="ORF">ACOLOM_LOCUS14423</name>
</gene>
<comment type="caution">
    <text evidence="1">The sequence shown here is derived from an EMBL/GenBank/DDBJ whole genome shotgun (WGS) entry which is preliminary data.</text>
</comment>
<dbReference type="EMBL" id="CAJVPT010073863">
    <property type="protein sequence ID" value="CAG8783469.1"/>
    <property type="molecule type" value="Genomic_DNA"/>
</dbReference>
<organism evidence="1 2">
    <name type="scientific">Acaulospora colombiana</name>
    <dbReference type="NCBI Taxonomy" id="27376"/>
    <lineage>
        <taxon>Eukaryota</taxon>
        <taxon>Fungi</taxon>
        <taxon>Fungi incertae sedis</taxon>
        <taxon>Mucoromycota</taxon>
        <taxon>Glomeromycotina</taxon>
        <taxon>Glomeromycetes</taxon>
        <taxon>Diversisporales</taxon>
        <taxon>Acaulosporaceae</taxon>
        <taxon>Acaulospora</taxon>
    </lineage>
</organism>
<name>A0ACA9R9N5_9GLOM</name>
<evidence type="ECO:0000313" key="1">
    <source>
        <dbReference type="EMBL" id="CAG8783469.1"/>
    </source>
</evidence>
<feature type="non-terminal residue" evidence="1">
    <location>
        <position position="71"/>
    </location>
</feature>
<evidence type="ECO:0000313" key="2">
    <source>
        <dbReference type="Proteomes" id="UP000789525"/>
    </source>
</evidence>
<proteinExistence type="predicted"/>
<protein>
    <submittedName>
        <fullName evidence="1">14366_t:CDS:1</fullName>
    </submittedName>
</protein>
<keyword evidence="2" id="KW-1185">Reference proteome</keyword>
<feature type="non-terminal residue" evidence="1">
    <location>
        <position position="1"/>
    </location>
</feature>
<reference evidence="1" key="1">
    <citation type="submission" date="2021-06" db="EMBL/GenBank/DDBJ databases">
        <authorList>
            <person name="Kallberg Y."/>
            <person name="Tangrot J."/>
            <person name="Rosling A."/>
        </authorList>
    </citation>
    <scope>NUCLEOTIDE SEQUENCE</scope>
    <source>
        <strain evidence="1">CL356</strain>
    </source>
</reference>
<sequence>ACEVEEWLVDGRREYQGPKTETPVIAKKEKSMWRSHPEFVQWQRNDVDLRASAGGERQQKWTDEQRTGKWA</sequence>
<dbReference type="Proteomes" id="UP000789525">
    <property type="component" value="Unassembled WGS sequence"/>
</dbReference>
<accession>A0ACA9R9N5</accession>